<dbReference type="OrthoDB" id="9760950at2"/>
<sequence length="527" mass="60637">MRTINKQLMIDDKVLSNHVHFTVSEGEHIALIGHNGVGKSTLLKLLSDEYDAILLEQELESVDLVMDYILSSRPDIYAVKQRLADDVEAISDYIELNGYELENKIMTYLKKFGLNAVVAERAVNTLSGGEQTKVSLIRLLISDKDWFLFDEPTNHIDQETKTWLMEWMQAAGQTILYASHDREFINQTATKIIEMTADATHMYQMNYDDYAAEKARQERENAALLHKENKEKQKMRRMIQEMKEWHHEANAKAGARDPGAQKKVAKLAKRYKTKEHQLEQKLSGFAARRDKQQRTEYDLKHSDFRGKYLVKAEDLSLRFDDRQLFTSASFQIRPGDKIALTGRNGSGKTSLLKVLMNELEPSAGSFRLNPNVKVGYFSQQLDNLNAGHTVLEEVQSLNRAADSKLRTILAAFRFGAERMGDQVAQLSMGEKCRLSFIKLYFSEANLLLLDEPTNYFDLEMQQVIEAMLQKFEGAMLFISHDPYFCEAVSTRQWKIENHQLVDLNLVGLHEDTEEMLNDLHQFYNISE</sequence>
<proteinExistence type="predicted"/>
<protein>
    <submittedName>
        <fullName evidence="4">ABC-F family ATP-binding cassette domain-containing protein</fullName>
    </submittedName>
</protein>
<keyword evidence="2 4" id="KW-0067">ATP-binding</keyword>
<dbReference type="InterPro" id="IPR017871">
    <property type="entry name" value="ABC_transporter-like_CS"/>
</dbReference>
<dbReference type="Proteomes" id="UP000294843">
    <property type="component" value="Unassembled WGS sequence"/>
</dbReference>
<dbReference type="InterPro" id="IPR003593">
    <property type="entry name" value="AAA+_ATPase"/>
</dbReference>
<dbReference type="InterPro" id="IPR027417">
    <property type="entry name" value="P-loop_NTPase"/>
</dbReference>
<dbReference type="PANTHER" id="PTHR42855">
    <property type="entry name" value="ABC TRANSPORTER ATP-BINDING SUBUNIT"/>
    <property type="match status" value="1"/>
</dbReference>
<evidence type="ECO:0000256" key="2">
    <source>
        <dbReference type="ARBA" id="ARBA00022840"/>
    </source>
</evidence>
<dbReference type="PROSITE" id="PS50893">
    <property type="entry name" value="ABC_TRANSPORTER_2"/>
    <property type="match status" value="2"/>
</dbReference>
<evidence type="ECO:0000259" key="3">
    <source>
        <dbReference type="PROSITE" id="PS50893"/>
    </source>
</evidence>
<keyword evidence="1" id="KW-0547">Nucleotide-binding</keyword>
<dbReference type="GO" id="GO:0016887">
    <property type="term" value="F:ATP hydrolysis activity"/>
    <property type="evidence" value="ECO:0007669"/>
    <property type="project" value="InterPro"/>
</dbReference>
<dbReference type="SMART" id="SM00382">
    <property type="entry name" value="AAA"/>
    <property type="match status" value="2"/>
</dbReference>
<comment type="caution">
    <text evidence="4">The sequence shown here is derived from an EMBL/GenBank/DDBJ whole genome shotgun (WGS) entry which is preliminary data.</text>
</comment>
<evidence type="ECO:0000256" key="1">
    <source>
        <dbReference type="ARBA" id="ARBA00022741"/>
    </source>
</evidence>
<accession>A0A4R6C046</accession>
<dbReference type="PROSITE" id="PS00211">
    <property type="entry name" value="ABC_TRANSPORTER_1"/>
    <property type="match status" value="1"/>
</dbReference>
<dbReference type="InterPro" id="IPR051309">
    <property type="entry name" value="ABCF_ATPase"/>
</dbReference>
<gene>
    <name evidence="4" type="ORF">ERX55_07495</name>
</gene>
<dbReference type="GO" id="GO:0005524">
    <property type="term" value="F:ATP binding"/>
    <property type="evidence" value="ECO:0007669"/>
    <property type="project" value="UniProtKB-KW"/>
</dbReference>
<dbReference type="Pfam" id="PF00005">
    <property type="entry name" value="ABC_tran"/>
    <property type="match status" value="2"/>
</dbReference>
<feature type="domain" description="ABC transporter" evidence="3">
    <location>
        <begin position="1"/>
        <end position="222"/>
    </location>
</feature>
<evidence type="ECO:0000313" key="5">
    <source>
        <dbReference type="Proteomes" id="UP000294843"/>
    </source>
</evidence>
<organism evidence="4 5">
    <name type="scientific">Macrococcus bovicus</name>
    <dbReference type="NCBI Taxonomy" id="69968"/>
    <lineage>
        <taxon>Bacteria</taxon>
        <taxon>Bacillati</taxon>
        <taxon>Bacillota</taxon>
        <taxon>Bacilli</taxon>
        <taxon>Bacillales</taxon>
        <taxon>Staphylococcaceae</taxon>
        <taxon>Macrococcus</taxon>
    </lineage>
</organism>
<dbReference type="PANTHER" id="PTHR42855:SF2">
    <property type="entry name" value="DRUG RESISTANCE ABC TRANSPORTER,ATP-BINDING PROTEIN"/>
    <property type="match status" value="1"/>
</dbReference>
<feature type="domain" description="ABC transporter" evidence="3">
    <location>
        <begin position="310"/>
        <end position="522"/>
    </location>
</feature>
<dbReference type="NCBIfam" id="NF000355">
    <property type="entry name" value="ribo_prot_ABC_F"/>
    <property type="match status" value="1"/>
</dbReference>
<reference evidence="4 5" key="1">
    <citation type="submission" date="2019-01" db="EMBL/GenBank/DDBJ databases">
        <title>Draft genome sequences of the type strains of six Macrococcus species.</title>
        <authorList>
            <person name="Mazhar S."/>
            <person name="Altermann E."/>
            <person name="Hill C."/>
            <person name="Mcauliffe O."/>
        </authorList>
    </citation>
    <scope>NUCLEOTIDE SEQUENCE [LARGE SCALE GENOMIC DNA]</scope>
    <source>
        <strain evidence="4 5">ATCC 51825</strain>
    </source>
</reference>
<dbReference type="SUPFAM" id="SSF52540">
    <property type="entry name" value="P-loop containing nucleoside triphosphate hydrolases"/>
    <property type="match status" value="2"/>
</dbReference>
<dbReference type="FunFam" id="3.40.50.300:FF:000011">
    <property type="entry name" value="Putative ABC transporter ATP-binding component"/>
    <property type="match status" value="1"/>
</dbReference>
<dbReference type="CDD" id="cd03221">
    <property type="entry name" value="ABCF_EF-3"/>
    <property type="match status" value="1"/>
</dbReference>
<name>A0A4R6C046_9STAP</name>
<dbReference type="Gene3D" id="3.40.50.300">
    <property type="entry name" value="P-loop containing nucleotide triphosphate hydrolases"/>
    <property type="match status" value="2"/>
</dbReference>
<evidence type="ECO:0000313" key="4">
    <source>
        <dbReference type="EMBL" id="TDM13832.1"/>
    </source>
</evidence>
<keyword evidence="5" id="KW-1185">Reference proteome</keyword>
<dbReference type="EMBL" id="SCWF01000007">
    <property type="protein sequence ID" value="TDM13832.1"/>
    <property type="molecule type" value="Genomic_DNA"/>
</dbReference>
<dbReference type="AlphaFoldDB" id="A0A4R6C046"/>
<dbReference type="InterPro" id="IPR003439">
    <property type="entry name" value="ABC_transporter-like_ATP-bd"/>
</dbReference>
<dbReference type="RefSeq" id="WP_133451957.1">
    <property type="nucleotide sequence ID" value="NZ_SCWF01000007.1"/>
</dbReference>